<dbReference type="PANTHER" id="PTHR47326:SF1">
    <property type="entry name" value="HTH PSQ-TYPE DOMAIN-CONTAINING PROTEIN"/>
    <property type="match status" value="1"/>
</dbReference>
<gene>
    <name evidence="1" type="primary">TC3A</name>
</gene>
<dbReference type="Gene3D" id="3.30.420.10">
    <property type="entry name" value="Ribonuclease H-like superfamily/Ribonuclease H"/>
    <property type="match status" value="1"/>
</dbReference>
<evidence type="ECO:0000313" key="1">
    <source>
        <dbReference type="EMBL" id="JAB63579.1"/>
    </source>
</evidence>
<dbReference type="InterPro" id="IPR036397">
    <property type="entry name" value="RNaseH_sf"/>
</dbReference>
<dbReference type="GO" id="GO:0003676">
    <property type="term" value="F:nucleic acid binding"/>
    <property type="evidence" value="ECO:0007669"/>
    <property type="project" value="InterPro"/>
</dbReference>
<dbReference type="PANTHER" id="PTHR47326">
    <property type="entry name" value="TRANSPOSABLE ELEMENT TC3 TRANSPOSASE-LIKE PROTEIN"/>
    <property type="match status" value="1"/>
</dbReference>
<protein>
    <submittedName>
        <fullName evidence="1">Transposable element Tc3 transposase</fullName>
    </submittedName>
</protein>
<accession>V5GHS2</accession>
<reference evidence="1" key="1">
    <citation type="submission" date="2013-07" db="EMBL/GenBank/DDBJ databases">
        <title>Midgut Transcriptome Profiling of Anoplphora glabripennis, a Lignocellulose Degrading, Wood-Boring Cerambycid.</title>
        <authorList>
            <person name="Scully E.D."/>
            <person name="Hoover K."/>
            <person name="Carlson J.E."/>
            <person name="Tien M."/>
            <person name="Geib S.M."/>
        </authorList>
    </citation>
    <scope>NUCLEOTIDE SEQUENCE</scope>
</reference>
<name>V5GHS2_ANOGL</name>
<organism evidence="1">
    <name type="scientific">Anoplophora glabripennis</name>
    <name type="common">Asian longhorn beetle</name>
    <name type="synonym">Anoplophora nobilis</name>
    <dbReference type="NCBI Taxonomy" id="217634"/>
    <lineage>
        <taxon>Eukaryota</taxon>
        <taxon>Metazoa</taxon>
        <taxon>Ecdysozoa</taxon>
        <taxon>Arthropoda</taxon>
        <taxon>Hexapoda</taxon>
        <taxon>Insecta</taxon>
        <taxon>Pterygota</taxon>
        <taxon>Neoptera</taxon>
        <taxon>Endopterygota</taxon>
        <taxon>Coleoptera</taxon>
        <taxon>Polyphaga</taxon>
        <taxon>Cucujiformia</taxon>
        <taxon>Chrysomeloidea</taxon>
        <taxon>Cerambycidae</taxon>
        <taxon>Lamiinae</taxon>
        <taxon>Lamiini</taxon>
        <taxon>Anoplophora</taxon>
    </lineage>
</organism>
<sequence length="388" mass="46120">MSCIIYVNSKQLINTRQFSSSSFVIFFIKMPRHNDYSFVEMRNMVCVYAQENYCGRHAAARYLELYPNNRQPNHKLFKTLYDRLGETGSFRPKRDVGRPKVLAAEQEEDVLVRIAENTQTSTRRISSATGVSQPSVFRILHKEKLYPYHFRPVQQLMPQDPPGRFRFAQFLRRQQNADPTFYNKILFTDEATFTRRGVFNWRNSHSWELENPHLPREQHFQHEFSINIWCGILSDNILGPFVLPRPLNGENYLNFLTNDLPLVLENIPLNLRQTFWFMHDGAPAHYSRPVREYLDISFRNRWIGRGSEVPWPARSPDLNPLDFYFWGNVKSLVYKDVIHTREELWAKIQESVNIIRDQQRSLFSVRQNFNERIKKCIENNGRHFENLL</sequence>
<dbReference type="EMBL" id="GALX01004887">
    <property type="protein sequence ID" value="JAB63579.1"/>
    <property type="molecule type" value="Transcribed_RNA"/>
</dbReference>
<dbReference type="AlphaFoldDB" id="V5GHS2"/>
<proteinExistence type="predicted"/>